<dbReference type="EMBL" id="FRDN01000022">
    <property type="protein sequence ID" value="SHN88100.1"/>
    <property type="molecule type" value="Genomic_DNA"/>
</dbReference>
<keyword evidence="9" id="KW-1185">Reference proteome</keyword>
<evidence type="ECO:0000256" key="5">
    <source>
        <dbReference type="RuleBase" id="RU004404"/>
    </source>
</evidence>
<dbReference type="PANTHER" id="PTHR32060">
    <property type="entry name" value="TAIL-SPECIFIC PROTEASE"/>
    <property type="match status" value="1"/>
</dbReference>
<keyword evidence="2 5" id="KW-0645">Protease</keyword>
<dbReference type="NCBIfam" id="TIGR00225">
    <property type="entry name" value="prc"/>
    <property type="match status" value="1"/>
</dbReference>
<dbReference type="SUPFAM" id="SSF52096">
    <property type="entry name" value="ClpP/crotonase"/>
    <property type="match status" value="1"/>
</dbReference>
<dbReference type="SUPFAM" id="SSF50156">
    <property type="entry name" value="PDZ domain-like"/>
    <property type="match status" value="1"/>
</dbReference>
<keyword evidence="4 5" id="KW-0720">Serine protease</keyword>
<sequence length="554" mass="60571">MTKFSMFCSKLIKAKTKAGRILTASALALILTVSAPAAALGSPVDDVRSLLESQYVDPVDPWVLSAASVEEMLKRLDDPHTVFFTQKEYQNFLNSMDLSFSGIGVYIELEPRGLEIVGIIPGSPAEEAKLKTGDIIAQVGGQSLAGLSQDAATALIKGPEGTTIDIVVLRGEERLSLKVARRAVEVPTVSGEMLNEDIGYVAIESFGETTEDLFEQVVKELDKQGADAWVMDLRNNPGGYLDSALSLAGYFIGEQTALQTKDRSQKFEPYQAEKQEFVIDEPVVFLTNENSASASEILTAVVKDYQKAVVVGANTYGKGSVQSLWQLTDGDVLKITVAKFYSPYGKEINGVGISPDVEILENDPLEMAVLMLEGSIQEKGDGQEVTDLVQFTAGGKDWNLSLEQARDPEYWSAYRELIENNSFPGGFSWRHNSDWAAVSQSEQDAVWPLFYPGYHGMSELKDLAVDKTFTVRFTAPIDFKSVTENSFELIESESGKRMPVTFEQVDERSVKVIPKSLLEPEKTYWLLTHQGIAAKDGSILKEGALTVGTTGAGH</sequence>
<feature type="domain" description="PDZ" evidence="7">
    <location>
        <begin position="103"/>
        <end position="157"/>
    </location>
</feature>
<reference evidence="9" key="1">
    <citation type="submission" date="2016-12" db="EMBL/GenBank/DDBJ databases">
        <authorList>
            <person name="Varghese N."/>
            <person name="Submissions S."/>
        </authorList>
    </citation>
    <scope>NUCLEOTIDE SEQUENCE [LARGE SCALE GENOMIC DNA]</scope>
    <source>
        <strain evidence="9">DSM 11544</strain>
    </source>
</reference>
<evidence type="ECO:0000259" key="7">
    <source>
        <dbReference type="PROSITE" id="PS50106"/>
    </source>
</evidence>
<comment type="similarity">
    <text evidence="1 5">Belongs to the peptidase S41A family.</text>
</comment>
<dbReference type="STRING" id="1121395.SAMN02745215_05149"/>
<name>A0A1M7UYV1_9FIRM</name>
<dbReference type="CDD" id="cd07560">
    <property type="entry name" value="Peptidase_S41_CPP"/>
    <property type="match status" value="1"/>
</dbReference>
<dbReference type="InterPro" id="IPR029045">
    <property type="entry name" value="ClpP/crotonase-like_dom_sf"/>
</dbReference>
<dbReference type="Gene3D" id="3.30.750.44">
    <property type="match status" value="1"/>
</dbReference>
<gene>
    <name evidence="8" type="ORF">SAMN02745215_05149</name>
</gene>
<dbReference type="RefSeq" id="WP_072775197.1">
    <property type="nucleotide sequence ID" value="NZ_FRDN01000022.1"/>
</dbReference>
<dbReference type="Pfam" id="PF03572">
    <property type="entry name" value="Peptidase_S41"/>
    <property type="match status" value="1"/>
</dbReference>
<dbReference type="PANTHER" id="PTHR32060:SF30">
    <property type="entry name" value="CARBOXY-TERMINAL PROCESSING PROTEASE CTPA"/>
    <property type="match status" value="1"/>
</dbReference>
<dbReference type="GO" id="GO:0006508">
    <property type="term" value="P:proteolysis"/>
    <property type="evidence" value="ECO:0007669"/>
    <property type="project" value="UniProtKB-KW"/>
</dbReference>
<evidence type="ECO:0000256" key="3">
    <source>
        <dbReference type="ARBA" id="ARBA00022801"/>
    </source>
</evidence>
<dbReference type="InterPro" id="IPR001478">
    <property type="entry name" value="PDZ"/>
</dbReference>
<evidence type="ECO:0000256" key="2">
    <source>
        <dbReference type="ARBA" id="ARBA00022670"/>
    </source>
</evidence>
<feature type="chain" id="PRO_5039566163" evidence="6">
    <location>
        <begin position="40"/>
        <end position="554"/>
    </location>
</feature>
<dbReference type="Pfam" id="PF17820">
    <property type="entry name" value="PDZ_6"/>
    <property type="match status" value="1"/>
</dbReference>
<dbReference type="InterPro" id="IPR036034">
    <property type="entry name" value="PDZ_sf"/>
</dbReference>
<feature type="signal peptide" evidence="6">
    <location>
        <begin position="1"/>
        <end position="39"/>
    </location>
</feature>
<dbReference type="Gene3D" id="2.30.42.10">
    <property type="match status" value="1"/>
</dbReference>
<keyword evidence="3 5" id="KW-0378">Hydrolase</keyword>
<keyword evidence="6" id="KW-0732">Signal</keyword>
<dbReference type="GO" id="GO:0004175">
    <property type="term" value="F:endopeptidase activity"/>
    <property type="evidence" value="ECO:0007669"/>
    <property type="project" value="TreeGrafter"/>
</dbReference>
<dbReference type="InterPro" id="IPR005151">
    <property type="entry name" value="Tail-specific_protease"/>
</dbReference>
<evidence type="ECO:0000313" key="9">
    <source>
        <dbReference type="Proteomes" id="UP000184010"/>
    </source>
</evidence>
<dbReference type="GO" id="GO:0007165">
    <property type="term" value="P:signal transduction"/>
    <property type="evidence" value="ECO:0007669"/>
    <property type="project" value="TreeGrafter"/>
</dbReference>
<dbReference type="InterPro" id="IPR041489">
    <property type="entry name" value="PDZ_6"/>
</dbReference>
<evidence type="ECO:0000256" key="4">
    <source>
        <dbReference type="ARBA" id="ARBA00022825"/>
    </source>
</evidence>
<dbReference type="InterPro" id="IPR004447">
    <property type="entry name" value="Peptidase_S41A"/>
</dbReference>
<dbReference type="Gene3D" id="3.90.226.10">
    <property type="entry name" value="2-enoyl-CoA Hydratase, Chain A, domain 1"/>
    <property type="match status" value="1"/>
</dbReference>
<dbReference type="GO" id="GO:0030288">
    <property type="term" value="C:outer membrane-bounded periplasmic space"/>
    <property type="evidence" value="ECO:0007669"/>
    <property type="project" value="TreeGrafter"/>
</dbReference>
<accession>A0A1M7UYV1</accession>
<evidence type="ECO:0000256" key="1">
    <source>
        <dbReference type="ARBA" id="ARBA00009179"/>
    </source>
</evidence>
<proteinExistence type="inferred from homology"/>
<dbReference type="PROSITE" id="PS50106">
    <property type="entry name" value="PDZ"/>
    <property type="match status" value="1"/>
</dbReference>
<dbReference type="CDD" id="cd06782">
    <property type="entry name" value="cpPDZ_CPP-like"/>
    <property type="match status" value="1"/>
</dbReference>
<dbReference type="SMART" id="SM00245">
    <property type="entry name" value="TSPc"/>
    <property type="match status" value="1"/>
</dbReference>
<evidence type="ECO:0000256" key="6">
    <source>
        <dbReference type="SAM" id="SignalP"/>
    </source>
</evidence>
<evidence type="ECO:0000313" key="8">
    <source>
        <dbReference type="EMBL" id="SHN88100.1"/>
    </source>
</evidence>
<dbReference type="Proteomes" id="UP000184010">
    <property type="component" value="Unassembled WGS sequence"/>
</dbReference>
<organism evidence="8 9">
    <name type="scientific">Desulfitobacterium chlororespirans DSM 11544</name>
    <dbReference type="NCBI Taxonomy" id="1121395"/>
    <lineage>
        <taxon>Bacteria</taxon>
        <taxon>Bacillati</taxon>
        <taxon>Bacillota</taxon>
        <taxon>Clostridia</taxon>
        <taxon>Eubacteriales</taxon>
        <taxon>Desulfitobacteriaceae</taxon>
        <taxon>Desulfitobacterium</taxon>
    </lineage>
</organism>
<dbReference type="AlphaFoldDB" id="A0A1M7UYV1"/>
<protein>
    <submittedName>
        <fullName evidence="8">Carboxyl-terminal processing protease</fullName>
    </submittedName>
</protein>
<dbReference type="SMART" id="SM00228">
    <property type="entry name" value="PDZ"/>
    <property type="match status" value="1"/>
</dbReference>
<dbReference type="GO" id="GO:0008236">
    <property type="term" value="F:serine-type peptidase activity"/>
    <property type="evidence" value="ECO:0007669"/>
    <property type="project" value="UniProtKB-KW"/>
</dbReference>